<dbReference type="AlphaFoldDB" id="A0A1I7AXR8"/>
<evidence type="ECO:0000313" key="3">
    <source>
        <dbReference type="EMBL" id="SFT79679.1"/>
    </source>
</evidence>
<evidence type="ECO:0000256" key="1">
    <source>
        <dbReference type="SAM" id="Phobius"/>
    </source>
</evidence>
<name>A0A1I7AXR8_METTE</name>
<dbReference type="Pfam" id="PF07790">
    <property type="entry name" value="Pilin_N"/>
    <property type="match status" value="1"/>
</dbReference>
<organism evidence="3 4">
    <name type="scientific">Methanosarcina thermophila</name>
    <dbReference type="NCBI Taxonomy" id="2210"/>
    <lineage>
        <taxon>Archaea</taxon>
        <taxon>Methanobacteriati</taxon>
        <taxon>Methanobacteriota</taxon>
        <taxon>Stenosarchaea group</taxon>
        <taxon>Methanomicrobia</taxon>
        <taxon>Methanosarcinales</taxon>
        <taxon>Methanosarcinaceae</taxon>
        <taxon>Methanosarcina</taxon>
    </lineage>
</organism>
<evidence type="ECO:0000313" key="4">
    <source>
        <dbReference type="Proteomes" id="UP000323733"/>
    </source>
</evidence>
<evidence type="ECO:0000259" key="2">
    <source>
        <dbReference type="Pfam" id="PF07790"/>
    </source>
</evidence>
<sequence length="227" mass="24314">MKAWGKISCKQFYSSGSASEAITPVVGSLLMLLILIVLAGAISGIIFNSVGEDANSQTPMARITVESCKGGLYGVGPTTKRVTLEENKIVLMHEGGDALPLSTTSIKISGYGNSYQGDVGNGGTRVEGDTEVFYENLSPEKKNNTYVSRNSATLEDGFWTIGEKLILCGQDSSKYVNSSVKVSVDGDSNTSDNYGFKADSEILLRIIDSKSRNILVEKRIIVQHAGK</sequence>
<keyword evidence="1" id="KW-0472">Membrane</keyword>
<reference evidence="3 4" key="1">
    <citation type="submission" date="2016-10" db="EMBL/GenBank/DDBJ databases">
        <authorList>
            <person name="Varghese N."/>
            <person name="Submissions S."/>
        </authorList>
    </citation>
    <scope>NUCLEOTIDE SEQUENCE [LARGE SCALE GENOMIC DNA]</scope>
    <source>
        <strain evidence="3 4">DSM 11855</strain>
    </source>
</reference>
<keyword evidence="3" id="KW-0966">Cell projection</keyword>
<accession>A0A1I7AXR8</accession>
<keyword evidence="4" id="KW-1185">Reference proteome</keyword>
<dbReference type="Proteomes" id="UP000323733">
    <property type="component" value="Unassembled WGS sequence"/>
</dbReference>
<keyword evidence="3" id="KW-0282">Flagellum</keyword>
<feature type="transmembrane region" description="Helical" evidence="1">
    <location>
        <begin position="21"/>
        <end position="47"/>
    </location>
</feature>
<keyword evidence="1" id="KW-1133">Transmembrane helix</keyword>
<gene>
    <name evidence="3" type="ORF">SAMN02910340_02419</name>
</gene>
<dbReference type="EMBL" id="FPAO01000011">
    <property type="protein sequence ID" value="SFT79679.1"/>
    <property type="molecule type" value="Genomic_DNA"/>
</dbReference>
<protein>
    <submittedName>
        <fullName evidence="3">Flagellin N-terminal-like domain-containing protein</fullName>
    </submittedName>
</protein>
<keyword evidence="3" id="KW-0969">Cilium</keyword>
<feature type="domain" description="Archaeal Type IV pilin N-terminal" evidence="2">
    <location>
        <begin position="20"/>
        <end position="110"/>
    </location>
</feature>
<dbReference type="GeneID" id="41602616"/>
<proteinExistence type="predicted"/>
<dbReference type="RefSeq" id="WP_048167751.1">
    <property type="nucleotide sequence ID" value="NZ_FPAO01000011.1"/>
</dbReference>
<dbReference type="InterPro" id="IPR012859">
    <property type="entry name" value="Pilin_N_archaeal"/>
</dbReference>
<keyword evidence="1" id="KW-0812">Transmembrane</keyword>